<evidence type="ECO:0000313" key="8">
    <source>
        <dbReference type="EMBL" id="PJZ72875.1"/>
    </source>
</evidence>
<dbReference type="PANTHER" id="PTHR11863">
    <property type="entry name" value="STEROL DESATURASE"/>
    <property type="match status" value="1"/>
</dbReference>
<evidence type="ECO:0000256" key="5">
    <source>
        <dbReference type="SAM" id="Phobius"/>
    </source>
</evidence>
<dbReference type="Proteomes" id="UP000231962">
    <property type="component" value="Unassembled WGS sequence"/>
</dbReference>
<dbReference type="GO" id="GO:0008610">
    <property type="term" value="P:lipid biosynthetic process"/>
    <property type="evidence" value="ECO:0007669"/>
    <property type="project" value="InterPro"/>
</dbReference>
<dbReference type="RefSeq" id="WP_100713203.1">
    <property type="nucleotide sequence ID" value="NZ_NPDY01000004.1"/>
</dbReference>
<dbReference type="GO" id="GO:0016491">
    <property type="term" value="F:oxidoreductase activity"/>
    <property type="evidence" value="ECO:0007669"/>
    <property type="project" value="InterPro"/>
</dbReference>
<keyword evidence="2 5" id="KW-0812">Transmembrane</keyword>
<accession>A0A2M9ZLH9</accession>
<evidence type="ECO:0000256" key="3">
    <source>
        <dbReference type="ARBA" id="ARBA00022989"/>
    </source>
</evidence>
<dbReference type="InterPro" id="IPR050307">
    <property type="entry name" value="Sterol_Desaturase_Related"/>
</dbReference>
<keyword evidence="3 5" id="KW-1133">Transmembrane helix</keyword>
<evidence type="ECO:0000256" key="4">
    <source>
        <dbReference type="ARBA" id="ARBA00023136"/>
    </source>
</evidence>
<sequence length="291" mass="33894">MWDFLQQCVDIGIYFSLLGIGLAPLEQRFAAHNQPFFRKEWVTDFFFFLGGNLLWTKATLVVLSFIHEFVYYNIPKYISEFARSFPLVVQIFVVIFLSDLFIYWAHRLSHKYDILWRFHKIHHTAEHLDWLAAFREHPLDNIYTRVIVNIPALVLGFPLEAIGSFVIFRGVWGNFIHSNTDFGLGPLKYILGTPRLHHWHHDLDKNSSCNFANLMPMMDVLFGTFYDPGKMPEKYGIDDPIPRNYFSQIFFPLLPNSLQQSLRESNAASFLHGLLRTRSDPQSAETSNANS</sequence>
<dbReference type="EMBL" id="NPDY01000004">
    <property type="protein sequence ID" value="PJZ70241.1"/>
    <property type="molecule type" value="Genomic_DNA"/>
</dbReference>
<dbReference type="GO" id="GO:0016020">
    <property type="term" value="C:membrane"/>
    <property type="evidence" value="ECO:0007669"/>
    <property type="project" value="UniProtKB-SubCell"/>
</dbReference>
<evidence type="ECO:0000256" key="2">
    <source>
        <dbReference type="ARBA" id="ARBA00022692"/>
    </source>
</evidence>
<keyword evidence="4 5" id="KW-0472">Membrane</keyword>
<organism evidence="8 10">
    <name type="scientific">Leptospira perolatii</name>
    <dbReference type="NCBI Taxonomy" id="2023191"/>
    <lineage>
        <taxon>Bacteria</taxon>
        <taxon>Pseudomonadati</taxon>
        <taxon>Spirochaetota</taxon>
        <taxon>Spirochaetia</taxon>
        <taxon>Leptospirales</taxon>
        <taxon>Leptospiraceae</taxon>
        <taxon>Leptospira</taxon>
    </lineage>
</organism>
<reference evidence="9 10" key="1">
    <citation type="submission" date="2017-07" db="EMBL/GenBank/DDBJ databases">
        <title>Leptospira spp. isolated from tropical soils.</title>
        <authorList>
            <person name="Thibeaux R."/>
            <person name="Iraola G."/>
            <person name="Ferres I."/>
            <person name="Bierque E."/>
            <person name="Girault D."/>
            <person name="Soupe-Gilbert M.-E."/>
            <person name="Picardeau M."/>
            <person name="Goarant C."/>
        </authorList>
    </citation>
    <scope>NUCLEOTIDE SEQUENCE [LARGE SCALE GENOMIC DNA]</scope>
    <source>
        <strain evidence="8 10">FH1-B-B1</strain>
        <strain evidence="7 9">FH1-B-C1</strain>
    </source>
</reference>
<name>A0A2M9ZLH9_9LEPT</name>
<proteinExistence type="predicted"/>
<evidence type="ECO:0000313" key="9">
    <source>
        <dbReference type="Proteomes" id="UP000231962"/>
    </source>
</evidence>
<comment type="caution">
    <text evidence="8">The sequence shown here is derived from an EMBL/GenBank/DDBJ whole genome shotgun (WGS) entry which is preliminary data.</text>
</comment>
<dbReference type="Proteomes" id="UP000231990">
    <property type="component" value="Unassembled WGS sequence"/>
</dbReference>
<evidence type="ECO:0000256" key="1">
    <source>
        <dbReference type="ARBA" id="ARBA00004370"/>
    </source>
</evidence>
<gene>
    <name evidence="7" type="ORF">CH360_06455</name>
    <name evidence="8" type="ORF">CH373_12515</name>
</gene>
<dbReference type="Pfam" id="PF04116">
    <property type="entry name" value="FA_hydroxylase"/>
    <property type="match status" value="1"/>
</dbReference>
<evidence type="ECO:0000313" key="7">
    <source>
        <dbReference type="EMBL" id="PJZ70241.1"/>
    </source>
</evidence>
<feature type="domain" description="Fatty acid hydroxylase" evidence="6">
    <location>
        <begin position="92"/>
        <end position="224"/>
    </location>
</feature>
<dbReference type="EMBL" id="NPDZ01000007">
    <property type="protein sequence ID" value="PJZ72875.1"/>
    <property type="molecule type" value="Genomic_DNA"/>
</dbReference>
<evidence type="ECO:0000259" key="6">
    <source>
        <dbReference type="Pfam" id="PF04116"/>
    </source>
</evidence>
<dbReference type="AlphaFoldDB" id="A0A2M9ZLH9"/>
<dbReference type="InterPro" id="IPR006694">
    <property type="entry name" value="Fatty_acid_hydroxylase"/>
</dbReference>
<feature type="transmembrane region" description="Helical" evidence="5">
    <location>
        <begin position="87"/>
        <end position="106"/>
    </location>
</feature>
<protein>
    <recommendedName>
        <fullName evidence="6">Fatty acid hydroxylase domain-containing protein</fullName>
    </recommendedName>
</protein>
<dbReference type="OrthoDB" id="9770329at2"/>
<feature type="transmembrane region" description="Helical" evidence="5">
    <location>
        <begin position="45"/>
        <end position="66"/>
    </location>
</feature>
<dbReference type="GO" id="GO:0005506">
    <property type="term" value="F:iron ion binding"/>
    <property type="evidence" value="ECO:0007669"/>
    <property type="project" value="InterPro"/>
</dbReference>
<keyword evidence="9" id="KW-1185">Reference proteome</keyword>
<feature type="transmembrane region" description="Helical" evidence="5">
    <location>
        <begin position="7"/>
        <end position="25"/>
    </location>
</feature>
<feature type="transmembrane region" description="Helical" evidence="5">
    <location>
        <begin position="146"/>
        <end position="168"/>
    </location>
</feature>
<evidence type="ECO:0000313" key="10">
    <source>
        <dbReference type="Proteomes" id="UP000231990"/>
    </source>
</evidence>
<comment type="subcellular location">
    <subcellularLocation>
        <location evidence="1">Membrane</location>
    </subcellularLocation>
</comment>